<dbReference type="PANTHER" id="PTHR30055">
    <property type="entry name" value="HTH-TYPE TRANSCRIPTIONAL REGULATOR RUTR"/>
    <property type="match status" value="1"/>
</dbReference>
<dbReference type="PANTHER" id="PTHR30055:SF239">
    <property type="entry name" value="TRANSCRIPTIONAL REGULATORY PROTEIN"/>
    <property type="match status" value="1"/>
</dbReference>
<accession>A0A1R0KHA1</accession>
<feature type="domain" description="HTH tetR-type" evidence="3">
    <location>
        <begin position="6"/>
        <end position="66"/>
    </location>
</feature>
<evidence type="ECO:0000313" key="5">
    <source>
        <dbReference type="Proteomes" id="UP000187486"/>
    </source>
</evidence>
<gene>
    <name evidence="4" type="ORF">BS329_34615</name>
</gene>
<evidence type="ECO:0000256" key="1">
    <source>
        <dbReference type="ARBA" id="ARBA00023125"/>
    </source>
</evidence>
<dbReference type="Proteomes" id="UP000187486">
    <property type="component" value="Unassembled WGS sequence"/>
</dbReference>
<name>A0A1R0KHA1_9PSEU</name>
<dbReference type="OrthoDB" id="3218408at2"/>
<dbReference type="InterPro" id="IPR001647">
    <property type="entry name" value="HTH_TetR"/>
</dbReference>
<dbReference type="STRING" id="76021.BS329_34615"/>
<dbReference type="InterPro" id="IPR009057">
    <property type="entry name" value="Homeodomain-like_sf"/>
</dbReference>
<organism evidence="4 5">
    <name type="scientific">Amycolatopsis coloradensis</name>
    <dbReference type="NCBI Taxonomy" id="76021"/>
    <lineage>
        <taxon>Bacteria</taxon>
        <taxon>Bacillati</taxon>
        <taxon>Actinomycetota</taxon>
        <taxon>Actinomycetes</taxon>
        <taxon>Pseudonocardiales</taxon>
        <taxon>Pseudonocardiaceae</taxon>
        <taxon>Amycolatopsis</taxon>
    </lineage>
</organism>
<dbReference type="Gene3D" id="1.10.357.10">
    <property type="entry name" value="Tetracycline Repressor, domain 2"/>
    <property type="match status" value="1"/>
</dbReference>
<proteinExistence type="predicted"/>
<dbReference type="SUPFAM" id="SSF46689">
    <property type="entry name" value="Homeodomain-like"/>
    <property type="match status" value="1"/>
</dbReference>
<dbReference type="GO" id="GO:0000976">
    <property type="term" value="F:transcription cis-regulatory region binding"/>
    <property type="evidence" value="ECO:0007669"/>
    <property type="project" value="TreeGrafter"/>
</dbReference>
<evidence type="ECO:0000259" key="3">
    <source>
        <dbReference type="PROSITE" id="PS50977"/>
    </source>
</evidence>
<dbReference type="RefSeq" id="WP_076167162.1">
    <property type="nucleotide sequence ID" value="NZ_JBEZVB010000034.1"/>
</dbReference>
<dbReference type="EMBL" id="MQUQ01000021">
    <property type="protein sequence ID" value="OLZ45054.1"/>
    <property type="molecule type" value="Genomic_DNA"/>
</dbReference>
<reference evidence="4 5" key="1">
    <citation type="submission" date="2016-01" db="EMBL/GenBank/DDBJ databases">
        <title>Amycolatopsis coloradensis genome sequencing and assembly.</title>
        <authorList>
            <person name="Mayilraj S."/>
        </authorList>
    </citation>
    <scope>NUCLEOTIDE SEQUENCE [LARGE SCALE GENOMIC DNA]</scope>
    <source>
        <strain evidence="4 5">DSM 44225</strain>
    </source>
</reference>
<protein>
    <submittedName>
        <fullName evidence="4">TetR family transcriptional regulator</fullName>
    </submittedName>
</protein>
<keyword evidence="5" id="KW-1185">Reference proteome</keyword>
<dbReference type="GO" id="GO:0003700">
    <property type="term" value="F:DNA-binding transcription factor activity"/>
    <property type="evidence" value="ECO:0007669"/>
    <property type="project" value="TreeGrafter"/>
</dbReference>
<dbReference type="AlphaFoldDB" id="A0A1R0KHA1"/>
<keyword evidence="1 2" id="KW-0238">DNA-binding</keyword>
<dbReference type="Pfam" id="PF00440">
    <property type="entry name" value="TetR_N"/>
    <property type="match status" value="1"/>
</dbReference>
<evidence type="ECO:0000313" key="4">
    <source>
        <dbReference type="EMBL" id="OLZ45054.1"/>
    </source>
</evidence>
<feature type="DNA-binding region" description="H-T-H motif" evidence="2">
    <location>
        <begin position="29"/>
        <end position="48"/>
    </location>
</feature>
<dbReference type="PROSITE" id="PS50977">
    <property type="entry name" value="HTH_TETR_2"/>
    <property type="match status" value="1"/>
</dbReference>
<sequence>MAAGIRTPPSAWIDAGLRALSTGGPDAVRVEALAKTLGVTKGGFYGHFADRGALIEEMLATWERMSTGELFESVERGGGDARAKIRRAGMLAGDRLLPIDLAIRDWSRRDPAVAERLRRVDNQRMDYLRSLMREIFTDEDEIEARCLLAFSLLVGKHFMAADHGGRSRDEVTELAGKLLLGGGQAESSSSSGVVGTCLRAT</sequence>
<evidence type="ECO:0000256" key="2">
    <source>
        <dbReference type="PROSITE-ProRule" id="PRU00335"/>
    </source>
</evidence>
<comment type="caution">
    <text evidence="4">The sequence shown here is derived from an EMBL/GenBank/DDBJ whole genome shotgun (WGS) entry which is preliminary data.</text>
</comment>
<dbReference type="InterPro" id="IPR050109">
    <property type="entry name" value="HTH-type_TetR-like_transc_reg"/>
</dbReference>